<comment type="caution">
    <text evidence="5">The sequence shown here is derived from an EMBL/GenBank/DDBJ whole genome shotgun (WGS) entry which is preliminary data.</text>
</comment>
<dbReference type="InterPro" id="IPR020904">
    <property type="entry name" value="Sc_DH/Rdtase_CS"/>
</dbReference>
<evidence type="ECO:0000313" key="6">
    <source>
        <dbReference type="Proteomes" id="UP001213681"/>
    </source>
</evidence>
<keyword evidence="2" id="KW-0521">NADP</keyword>
<dbReference type="GO" id="GO:0005783">
    <property type="term" value="C:endoplasmic reticulum"/>
    <property type="evidence" value="ECO:0007669"/>
    <property type="project" value="TreeGrafter"/>
</dbReference>
<dbReference type="PROSITE" id="PS00061">
    <property type="entry name" value="ADH_SHORT"/>
    <property type="match status" value="1"/>
</dbReference>
<reference evidence="5" key="1">
    <citation type="submission" date="2022-12" db="EMBL/GenBank/DDBJ databases">
        <authorList>
            <person name="Petersen C."/>
        </authorList>
    </citation>
    <scope>NUCLEOTIDE SEQUENCE</scope>
    <source>
        <strain evidence="5">IBT 16125</strain>
    </source>
</reference>
<protein>
    <submittedName>
        <fullName evidence="5">1-acyl dihydroxyacetone phosphate reductase</fullName>
    </submittedName>
</protein>
<name>A0AAD6FXU3_9EURO</name>
<comment type="similarity">
    <text evidence="1 4">Belongs to the short-chain dehydrogenases/reductases (SDR) family.</text>
</comment>
<sequence>MSKTTSFALITGCSSGIGKKLAIAFAERGVTVLATARRTESLSELTSKFNNIEAFPLELGNLASIDELKETVSKRTGGRLDFLVNNAGTHYASTAMDVQMEEVIQLFQVNVFAVMRICQVFVPLLRRSIRGRIVQIGSVTRDIPVVWQGAYNASKAALSQYSKTLRLVRTSCIAIFHNYLTDE</sequence>
<evidence type="ECO:0000256" key="2">
    <source>
        <dbReference type="ARBA" id="ARBA00022857"/>
    </source>
</evidence>
<dbReference type="PANTHER" id="PTHR44169">
    <property type="entry name" value="NADPH-DEPENDENT 1-ACYLDIHYDROXYACETONE PHOSPHATE REDUCTASE"/>
    <property type="match status" value="1"/>
</dbReference>
<evidence type="ECO:0000313" key="5">
    <source>
        <dbReference type="EMBL" id="KAJ5433277.1"/>
    </source>
</evidence>
<keyword evidence="6" id="KW-1185">Reference proteome</keyword>
<proteinExistence type="inferred from homology"/>
<dbReference type="Pfam" id="PF00106">
    <property type="entry name" value="adh_short"/>
    <property type="match status" value="1"/>
</dbReference>
<dbReference type="Gene3D" id="3.40.50.720">
    <property type="entry name" value="NAD(P)-binding Rossmann-like Domain"/>
    <property type="match status" value="1"/>
</dbReference>
<dbReference type="PRINTS" id="PR00081">
    <property type="entry name" value="GDHRDH"/>
</dbReference>
<reference evidence="5" key="2">
    <citation type="journal article" date="2023" name="IMA Fungus">
        <title>Comparative genomic study of the Penicillium genus elucidates a diverse pangenome and 15 lateral gene transfer events.</title>
        <authorList>
            <person name="Petersen C."/>
            <person name="Sorensen T."/>
            <person name="Nielsen M.R."/>
            <person name="Sondergaard T.E."/>
            <person name="Sorensen J.L."/>
            <person name="Fitzpatrick D.A."/>
            <person name="Frisvad J.C."/>
            <person name="Nielsen K.L."/>
        </authorList>
    </citation>
    <scope>NUCLEOTIDE SEQUENCE</scope>
    <source>
        <strain evidence="5">IBT 16125</strain>
    </source>
</reference>
<dbReference type="EMBL" id="JAPVEA010000009">
    <property type="protein sequence ID" value="KAJ5433277.1"/>
    <property type="molecule type" value="Genomic_DNA"/>
</dbReference>
<dbReference type="Proteomes" id="UP001213681">
    <property type="component" value="Unassembled WGS sequence"/>
</dbReference>
<gene>
    <name evidence="5" type="ORF">N7458_012433</name>
</gene>
<evidence type="ECO:0000256" key="4">
    <source>
        <dbReference type="RuleBase" id="RU000363"/>
    </source>
</evidence>
<dbReference type="SUPFAM" id="SSF51735">
    <property type="entry name" value="NAD(P)-binding Rossmann-fold domains"/>
    <property type="match status" value="1"/>
</dbReference>
<dbReference type="PRINTS" id="PR00080">
    <property type="entry name" value="SDRFAMILY"/>
</dbReference>
<dbReference type="InterPro" id="IPR002347">
    <property type="entry name" value="SDR_fam"/>
</dbReference>
<dbReference type="InterPro" id="IPR036291">
    <property type="entry name" value="NAD(P)-bd_dom_sf"/>
</dbReference>
<dbReference type="GO" id="GO:0004806">
    <property type="term" value="F:triacylglycerol lipase activity"/>
    <property type="evidence" value="ECO:0007669"/>
    <property type="project" value="TreeGrafter"/>
</dbReference>
<keyword evidence="3" id="KW-0560">Oxidoreductase</keyword>
<dbReference type="AlphaFoldDB" id="A0AAD6FXU3"/>
<accession>A0AAD6FXU3</accession>
<dbReference type="GO" id="GO:0000140">
    <property type="term" value="F:acylglycerone-phosphate reductase (NADP+) activity"/>
    <property type="evidence" value="ECO:0007669"/>
    <property type="project" value="TreeGrafter"/>
</dbReference>
<dbReference type="GO" id="GO:0005811">
    <property type="term" value="C:lipid droplet"/>
    <property type="evidence" value="ECO:0007669"/>
    <property type="project" value="TreeGrafter"/>
</dbReference>
<dbReference type="GeneID" id="81606058"/>
<evidence type="ECO:0000256" key="3">
    <source>
        <dbReference type="ARBA" id="ARBA00023002"/>
    </source>
</evidence>
<dbReference type="PANTHER" id="PTHR44169:SF15">
    <property type="entry name" value="CHAIN DEHYDROGENASE_REDUCTASE (AYR1), PUTATIVE (AFU_ORTHOLOGUE AFUA_4G04530)-RELATED"/>
    <property type="match status" value="1"/>
</dbReference>
<dbReference type="GO" id="GO:0019433">
    <property type="term" value="P:triglyceride catabolic process"/>
    <property type="evidence" value="ECO:0007669"/>
    <property type="project" value="TreeGrafter"/>
</dbReference>
<dbReference type="GO" id="GO:0006654">
    <property type="term" value="P:phosphatidic acid biosynthetic process"/>
    <property type="evidence" value="ECO:0007669"/>
    <property type="project" value="TreeGrafter"/>
</dbReference>
<evidence type="ECO:0000256" key="1">
    <source>
        <dbReference type="ARBA" id="ARBA00006484"/>
    </source>
</evidence>
<organism evidence="5 6">
    <name type="scientific">Penicillium daleae</name>
    <dbReference type="NCBI Taxonomy" id="63821"/>
    <lineage>
        <taxon>Eukaryota</taxon>
        <taxon>Fungi</taxon>
        <taxon>Dikarya</taxon>
        <taxon>Ascomycota</taxon>
        <taxon>Pezizomycotina</taxon>
        <taxon>Eurotiomycetes</taxon>
        <taxon>Eurotiomycetidae</taxon>
        <taxon>Eurotiales</taxon>
        <taxon>Aspergillaceae</taxon>
        <taxon>Penicillium</taxon>
    </lineage>
</organism>
<dbReference type="RefSeq" id="XP_056760569.1">
    <property type="nucleotide sequence ID" value="XM_056915815.1"/>
</dbReference>